<dbReference type="Proteomes" id="UP001605036">
    <property type="component" value="Unassembled WGS sequence"/>
</dbReference>
<feature type="compositionally biased region" description="Basic and acidic residues" evidence="1">
    <location>
        <begin position="38"/>
        <end position="49"/>
    </location>
</feature>
<comment type="caution">
    <text evidence="2">The sequence shown here is derived from an EMBL/GenBank/DDBJ whole genome shotgun (WGS) entry which is preliminary data.</text>
</comment>
<feature type="compositionally biased region" description="Basic residues" evidence="1">
    <location>
        <begin position="98"/>
        <end position="108"/>
    </location>
</feature>
<name>A0ABD1XME4_9MARC</name>
<protein>
    <submittedName>
        <fullName evidence="2">Uncharacterized protein</fullName>
    </submittedName>
</protein>
<keyword evidence="3" id="KW-1185">Reference proteome</keyword>
<dbReference type="AlphaFoldDB" id="A0ABD1XME4"/>
<organism evidence="2 3">
    <name type="scientific">Riccia fluitans</name>
    <dbReference type="NCBI Taxonomy" id="41844"/>
    <lineage>
        <taxon>Eukaryota</taxon>
        <taxon>Viridiplantae</taxon>
        <taxon>Streptophyta</taxon>
        <taxon>Embryophyta</taxon>
        <taxon>Marchantiophyta</taxon>
        <taxon>Marchantiopsida</taxon>
        <taxon>Marchantiidae</taxon>
        <taxon>Marchantiales</taxon>
        <taxon>Ricciaceae</taxon>
        <taxon>Riccia</taxon>
    </lineage>
</organism>
<accession>A0ABD1XME4</accession>
<evidence type="ECO:0000313" key="2">
    <source>
        <dbReference type="EMBL" id="KAL2610117.1"/>
    </source>
</evidence>
<evidence type="ECO:0000256" key="1">
    <source>
        <dbReference type="SAM" id="MobiDB-lite"/>
    </source>
</evidence>
<dbReference type="EMBL" id="JBHFFA010000008">
    <property type="protein sequence ID" value="KAL2610117.1"/>
    <property type="molecule type" value="Genomic_DNA"/>
</dbReference>
<feature type="region of interest" description="Disordered" evidence="1">
    <location>
        <begin position="1"/>
        <end position="108"/>
    </location>
</feature>
<feature type="compositionally biased region" description="Acidic residues" evidence="1">
    <location>
        <begin position="1"/>
        <end position="18"/>
    </location>
</feature>
<reference evidence="2 3" key="1">
    <citation type="submission" date="2024-09" db="EMBL/GenBank/DDBJ databases">
        <title>Chromosome-scale assembly of Riccia fluitans.</title>
        <authorList>
            <person name="Paukszto L."/>
            <person name="Sawicki J."/>
            <person name="Karawczyk K."/>
            <person name="Piernik-Szablinska J."/>
            <person name="Szczecinska M."/>
            <person name="Mazdziarz M."/>
        </authorList>
    </citation>
    <scope>NUCLEOTIDE SEQUENCE [LARGE SCALE GENOMIC DNA]</scope>
    <source>
        <strain evidence="2">Rf_01</strain>
        <tissue evidence="2">Aerial parts of the thallus</tissue>
    </source>
</reference>
<evidence type="ECO:0000313" key="3">
    <source>
        <dbReference type="Proteomes" id="UP001605036"/>
    </source>
</evidence>
<gene>
    <name evidence="2" type="ORF">R1flu_028690</name>
</gene>
<proteinExistence type="predicted"/>
<feature type="compositionally biased region" description="Basic and acidic residues" evidence="1">
    <location>
        <begin position="59"/>
        <end position="70"/>
    </location>
</feature>
<sequence length="108" mass="11757">MSEDSASEDEKAEAEESEAGSGKETNTLANTVDLPQGEGRKEVDVRVEEPESDLSTKPAESRRVELDDKASGSPEMQIPAAIPLSELEEAEGKEMKANRKKKLKKKAK</sequence>